<organism evidence="1 2">
    <name type="scientific">Lelliottia nimipressuralis</name>
    <dbReference type="NCBI Taxonomy" id="69220"/>
    <lineage>
        <taxon>Bacteria</taxon>
        <taxon>Pseudomonadati</taxon>
        <taxon>Pseudomonadota</taxon>
        <taxon>Gammaproteobacteria</taxon>
        <taxon>Enterobacterales</taxon>
        <taxon>Enterobacteriaceae</taxon>
        <taxon>Lelliottia</taxon>
    </lineage>
</organism>
<protein>
    <recommendedName>
        <fullName evidence="3">Secreted protein</fullName>
    </recommendedName>
</protein>
<keyword evidence="2" id="KW-1185">Reference proteome</keyword>
<reference evidence="1 2" key="1">
    <citation type="submission" date="2019-08" db="EMBL/GenBank/DDBJ databases">
        <title>The draft genome of Lelliottia nimipressuralis strain CICC 24156.</title>
        <authorList>
            <person name="Wu W."/>
            <person name="Feng Y."/>
            <person name="Zong Z."/>
        </authorList>
    </citation>
    <scope>NUCLEOTIDE SEQUENCE [LARGE SCALE GENOMIC DNA]</scope>
    <source>
        <strain evidence="1 2">CICC 24156</strain>
    </source>
</reference>
<comment type="caution">
    <text evidence="1">The sequence shown here is derived from an EMBL/GenBank/DDBJ whole genome shotgun (WGS) entry which is preliminary data.</text>
</comment>
<dbReference type="EMBL" id="VTFR01000013">
    <property type="protein sequence ID" value="TYT29608.1"/>
    <property type="molecule type" value="Genomic_DNA"/>
</dbReference>
<evidence type="ECO:0000313" key="2">
    <source>
        <dbReference type="Proteomes" id="UP000323910"/>
    </source>
</evidence>
<dbReference type="Proteomes" id="UP000323910">
    <property type="component" value="Unassembled WGS sequence"/>
</dbReference>
<proteinExistence type="predicted"/>
<name>A0ABY3NXF6_9ENTR</name>
<gene>
    <name evidence="1" type="ORF">FZO59_20435</name>
</gene>
<sequence length="72" mass="7741">MSRAVSATLTLALGSQAWVTASNHFGEPVKNPPNVADFFLPSSSGRGCQTDVSLPAFHLENIRTQMGILHFL</sequence>
<evidence type="ECO:0008006" key="3">
    <source>
        <dbReference type="Google" id="ProtNLM"/>
    </source>
</evidence>
<evidence type="ECO:0000313" key="1">
    <source>
        <dbReference type="EMBL" id="TYT29608.1"/>
    </source>
</evidence>
<accession>A0ABY3NXF6</accession>